<dbReference type="GO" id="GO:0009289">
    <property type="term" value="C:pilus"/>
    <property type="evidence" value="ECO:0007669"/>
    <property type="project" value="InterPro"/>
</dbReference>
<dbReference type="Gene3D" id="2.60.40.2040">
    <property type="entry name" value="CFA/I fimbrial subunit E, pilin domain"/>
    <property type="match status" value="1"/>
</dbReference>
<dbReference type="Pfam" id="PF04449">
    <property type="entry name" value="Fimbrial_CS1"/>
    <property type="match status" value="1"/>
</dbReference>
<dbReference type="Proteomes" id="UP000504714">
    <property type="component" value="Unassembled WGS sequence"/>
</dbReference>
<dbReference type="EMBL" id="BLXO01000007">
    <property type="protein sequence ID" value="GFN47101.1"/>
    <property type="molecule type" value="Genomic_DNA"/>
</dbReference>
<proteinExistence type="predicted"/>
<dbReference type="AlphaFoldDB" id="A0A6L2ZSC7"/>
<keyword evidence="1" id="KW-0732">Signal</keyword>
<evidence type="ECO:0000313" key="2">
    <source>
        <dbReference type="EMBL" id="GFN47101.1"/>
    </source>
</evidence>
<reference evidence="2 3" key="1">
    <citation type="submission" date="2020-06" db="EMBL/GenBank/DDBJ databases">
        <title>The genome sequence of Candidatus Regiella insecticola strain Tut.</title>
        <authorList>
            <person name="Nikoh N."/>
            <person name="Tsuchida T."/>
            <person name="Koga R."/>
            <person name="Oshima K."/>
            <person name="Hattori M."/>
            <person name="Fukatsu T."/>
        </authorList>
    </citation>
    <scope>NUCLEOTIDE SEQUENCE [LARGE SCALE GENOMIC DNA]</scope>
    <source>
        <strain evidence="2 3">Tut</strain>
    </source>
</reference>
<comment type="caution">
    <text evidence="2">The sequence shown here is derived from an EMBL/GenBank/DDBJ whole genome shotgun (WGS) entry which is preliminary data.</text>
</comment>
<protein>
    <recommendedName>
        <fullName evidence="4">Adhesin</fullName>
    </recommendedName>
</protein>
<evidence type="ECO:0008006" key="4">
    <source>
        <dbReference type="Google" id="ProtNLM"/>
    </source>
</evidence>
<feature type="chain" id="PRO_5026711666" description="Adhesin" evidence="1">
    <location>
        <begin position="29"/>
        <end position="171"/>
    </location>
</feature>
<organism evidence="2 3">
    <name type="scientific">Candidatus Regiella insecticola</name>
    <dbReference type="NCBI Taxonomy" id="138073"/>
    <lineage>
        <taxon>Bacteria</taxon>
        <taxon>Pseudomonadati</taxon>
        <taxon>Pseudomonadota</taxon>
        <taxon>Gammaproteobacteria</taxon>
        <taxon>Enterobacterales</taxon>
        <taxon>Enterobacteriaceae</taxon>
        <taxon>aphid secondary symbionts</taxon>
        <taxon>Candidatus Regiella</taxon>
    </lineage>
</organism>
<sequence>MKKIITKNAPLFATAVLALSTLFTASHADVSSSSSVHEIKLKTEIFGTDFYTKPTQSNIDSWNFKYNEVAKKFEPLIIKYDFKNSQGSIKAKLTSEAKLDNVDKIGEKIDLDVKIGEAELTTNSVVEVADQVSAKRGTQKDIIITSKTENPKVGKYDGTIMITFDAMAGEQ</sequence>
<evidence type="ECO:0000313" key="3">
    <source>
        <dbReference type="Proteomes" id="UP000504714"/>
    </source>
</evidence>
<dbReference type="RefSeq" id="WP_176488632.1">
    <property type="nucleotide sequence ID" value="NZ_BLXO01000007.1"/>
</dbReference>
<name>A0A6L2ZSC7_9ENTR</name>
<gene>
    <name evidence="2" type="ORF">RINTU1_29850</name>
</gene>
<evidence type="ECO:0000256" key="1">
    <source>
        <dbReference type="SAM" id="SignalP"/>
    </source>
</evidence>
<accession>A0A6L2ZSC7</accession>
<dbReference type="InterPro" id="IPR007540">
    <property type="entry name" value="Fimbrial_CS1-type"/>
</dbReference>
<feature type="signal peptide" evidence="1">
    <location>
        <begin position="1"/>
        <end position="28"/>
    </location>
</feature>